<evidence type="ECO:0000313" key="1">
    <source>
        <dbReference type="EMBL" id="KAJ2788718.1"/>
    </source>
</evidence>
<organism evidence="1 2">
    <name type="scientific">Coemansia linderi</name>
    <dbReference type="NCBI Taxonomy" id="2663919"/>
    <lineage>
        <taxon>Eukaryota</taxon>
        <taxon>Fungi</taxon>
        <taxon>Fungi incertae sedis</taxon>
        <taxon>Zoopagomycota</taxon>
        <taxon>Kickxellomycotina</taxon>
        <taxon>Kickxellomycetes</taxon>
        <taxon>Kickxellales</taxon>
        <taxon>Kickxellaceae</taxon>
        <taxon>Coemansia</taxon>
    </lineage>
</organism>
<dbReference type="Proteomes" id="UP001140066">
    <property type="component" value="Unassembled WGS sequence"/>
</dbReference>
<name>A0ACC1KEL0_9FUNG</name>
<protein>
    <submittedName>
        <fullName evidence="1">Uncharacterized protein</fullName>
    </submittedName>
</protein>
<comment type="caution">
    <text evidence="1">The sequence shown here is derived from an EMBL/GenBank/DDBJ whole genome shotgun (WGS) entry which is preliminary data.</text>
</comment>
<accession>A0ACC1KEL0</accession>
<keyword evidence="2" id="KW-1185">Reference proteome</keyword>
<reference evidence="1" key="1">
    <citation type="submission" date="2022-07" db="EMBL/GenBank/DDBJ databases">
        <title>Phylogenomic reconstructions and comparative analyses of Kickxellomycotina fungi.</title>
        <authorList>
            <person name="Reynolds N.K."/>
            <person name="Stajich J.E."/>
            <person name="Barry K."/>
            <person name="Grigoriev I.V."/>
            <person name="Crous P."/>
            <person name="Smith M.E."/>
        </authorList>
    </citation>
    <scope>NUCLEOTIDE SEQUENCE</scope>
    <source>
        <strain evidence="1">BCRC 34191</strain>
    </source>
</reference>
<evidence type="ECO:0000313" key="2">
    <source>
        <dbReference type="Proteomes" id="UP001140066"/>
    </source>
</evidence>
<proteinExistence type="predicted"/>
<dbReference type="EMBL" id="JANBUK010000781">
    <property type="protein sequence ID" value="KAJ2788718.1"/>
    <property type="molecule type" value="Genomic_DNA"/>
</dbReference>
<gene>
    <name evidence="1" type="ORF">GGI18_002797</name>
</gene>
<sequence>MALSLNEQDRLEPSASLDEVMLRQGYMRLLRAVHGSFARQAAALRCAEWVGSSETPVPGECVDAAAQDTSSDNVIVLSSESDRDTDQLTVEPLAAEPQCAVERLAWLPVPNTPGVTKKQKVTVAVDKAPSYAKLAHVELQSLAEKYGLRTNTPRRLLIHQLQTIWEQTNGKRPGDVVDSTPVDRAPERIEDVQLLFGRIRQHIRHNNDLFEQILCYRVLNFDAVYRDVSAAVKCQKSVLRKFFDLEGIVYSSYHD</sequence>